<dbReference type="AlphaFoldDB" id="A0A9X3L5D4"/>
<sequence length="629" mass="66322">ATGVAAQAAGAMGNASAASALSAASGLTAAGGGGVGAAIGPVMTQAMGALGDRGAALGSAVNTLLSMPDVNQGNLPAVAGAILGTPGLTDSAVPTVVGAILQSPSISSVTLPKVAETIMNIPAVANSPYPGLAKRVMEAAGISLPGTAARPAGQDAGATPDPAPTSATPSAYRARNGAKLQYVNLTEPSERWNDGQALNSLDRQTNKPKIHVKFNKAGQHRFTVKVSPRPGNAVYSAREQSRQPLYREPTQRTYSYVTDADGTKTVDDIALPAAGLNTYLFEVINDKNQIISTEVVETVRRLYLQEIMLPGPEALPRPHGFQPTATEYARHGVDVLQLPPVSTPGDANSDVFTEDGEARLRQLAGSVYPRSQGPSHAPYTIVVCHVDRLASMLPVQPIYVQASAGPGAPDKEVQFVSADGNVSFLWHNIEPNVDWFLECLFEYTDPAAGVRRVPVARDRLTPLPYDPAEPKACHAVNIRLAGLLPIPATGRLILRVRLMESAAAGAAFYDTNLLCVAALSPFEPVTMNYQQETLVHEIGHLIGMVPSGPEWAQAHPDEADMDSSKLDKGPFFYSQFGNHCHFGLPASQADPSHTGACVMFGGDCQSIRYCVHCAKAVRKVDMSNGWPSF</sequence>
<reference evidence="3" key="1">
    <citation type="submission" date="2022-12" db="EMBL/GenBank/DDBJ databases">
        <authorList>
            <person name="Voronina O.L."/>
            <person name="Kunda M.S."/>
            <person name="Ryzhova N."/>
            <person name="Aksenova E.I."/>
        </authorList>
    </citation>
    <scope>NUCLEOTIDE SEQUENCE</scope>
    <source>
        <strain evidence="3">SCCH136:Ach223948</strain>
    </source>
</reference>
<organism evidence="3 4">
    <name type="scientific">Alcaligenes xylosoxydans xylosoxydans</name>
    <name type="common">Achromobacter xylosoxidans</name>
    <dbReference type="NCBI Taxonomy" id="85698"/>
    <lineage>
        <taxon>Bacteria</taxon>
        <taxon>Pseudomonadati</taxon>
        <taxon>Pseudomonadota</taxon>
        <taxon>Betaproteobacteria</taxon>
        <taxon>Burkholderiales</taxon>
        <taxon>Alcaligenaceae</taxon>
        <taxon>Achromobacter</taxon>
    </lineage>
</organism>
<gene>
    <name evidence="3" type="ORF">O9570_31325</name>
</gene>
<evidence type="ECO:0000256" key="1">
    <source>
        <dbReference type="SAM" id="MobiDB-lite"/>
    </source>
</evidence>
<proteinExistence type="predicted"/>
<accession>A0A9X3L5D4</accession>
<protein>
    <submittedName>
        <fullName evidence="3">Type IV secretion protein Rhs</fullName>
    </submittedName>
</protein>
<feature type="signal peptide" evidence="2">
    <location>
        <begin position="1"/>
        <end position="17"/>
    </location>
</feature>
<evidence type="ECO:0000313" key="4">
    <source>
        <dbReference type="Proteomes" id="UP001141992"/>
    </source>
</evidence>
<dbReference type="RefSeq" id="WP_269865945.1">
    <property type="nucleotide sequence ID" value="NZ_JAPZVI010000062.1"/>
</dbReference>
<dbReference type="Proteomes" id="UP001141992">
    <property type="component" value="Unassembled WGS sequence"/>
</dbReference>
<keyword evidence="2" id="KW-0732">Signal</keyword>
<feature type="chain" id="PRO_5040860366" evidence="2">
    <location>
        <begin position="18"/>
        <end position="629"/>
    </location>
</feature>
<evidence type="ECO:0000256" key="2">
    <source>
        <dbReference type="SAM" id="SignalP"/>
    </source>
</evidence>
<comment type="caution">
    <text evidence="3">The sequence shown here is derived from an EMBL/GenBank/DDBJ whole genome shotgun (WGS) entry which is preliminary data.</text>
</comment>
<feature type="compositionally biased region" description="Low complexity" evidence="1">
    <location>
        <begin position="151"/>
        <end position="171"/>
    </location>
</feature>
<feature type="region of interest" description="Disordered" evidence="1">
    <location>
        <begin position="147"/>
        <end position="174"/>
    </location>
</feature>
<dbReference type="EMBL" id="JAPZVI010000062">
    <property type="protein sequence ID" value="MCZ8405975.1"/>
    <property type="molecule type" value="Genomic_DNA"/>
</dbReference>
<name>A0A9X3L5D4_ALCXX</name>
<feature type="non-terminal residue" evidence="3">
    <location>
        <position position="1"/>
    </location>
</feature>
<evidence type="ECO:0000313" key="3">
    <source>
        <dbReference type="EMBL" id="MCZ8405975.1"/>
    </source>
</evidence>